<dbReference type="PANTHER" id="PTHR43671:SF13">
    <property type="entry name" value="SERINE_THREONINE-PROTEIN KINASE NEK2"/>
    <property type="match status" value="1"/>
</dbReference>
<evidence type="ECO:0000313" key="7">
    <source>
        <dbReference type="EMBL" id="MFC4718855.1"/>
    </source>
</evidence>
<proteinExistence type="predicted"/>
<dbReference type="InterPro" id="IPR027417">
    <property type="entry name" value="P-loop_NTPase"/>
</dbReference>
<dbReference type="Proteomes" id="UP001595969">
    <property type="component" value="Unassembled WGS sequence"/>
</dbReference>
<keyword evidence="3" id="KW-0547">Nucleotide-binding</keyword>
<evidence type="ECO:0000259" key="6">
    <source>
        <dbReference type="PROSITE" id="PS50011"/>
    </source>
</evidence>
<keyword evidence="5" id="KW-0067">ATP-binding</keyword>
<evidence type="ECO:0000256" key="2">
    <source>
        <dbReference type="ARBA" id="ARBA00022679"/>
    </source>
</evidence>
<dbReference type="Gene3D" id="1.10.510.10">
    <property type="entry name" value="Transferase(Phosphotransferase) domain 1"/>
    <property type="match status" value="1"/>
</dbReference>
<dbReference type="InterPro" id="IPR011009">
    <property type="entry name" value="Kinase-like_dom_sf"/>
</dbReference>
<reference evidence="8" key="1">
    <citation type="journal article" date="2019" name="Int. J. Syst. Evol. Microbiol.">
        <title>The Global Catalogue of Microorganisms (GCM) 10K type strain sequencing project: providing services to taxonomists for standard genome sequencing and annotation.</title>
        <authorList>
            <consortium name="The Broad Institute Genomics Platform"/>
            <consortium name="The Broad Institute Genome Sequencing Center for Infectious Disease"/>
            <person name="Wu L."/>
            <person name="Ma J."/>
        </authorList>
    </citation>
    <scope>NUCLEOTIDE SEQUENCE [LARGE SCALE GENOMIC DNA]</scope>
    <source>
        <strain evidence="8">CGMCC 1.19032</strain>
    </source>
</reference>
<protein>
    <recommendedName>
        <fullName evidence="1">non-specific serine/threonine protein kinase</fullName>
        <ecNumber evidence="1">2.7.11.1</ecNumber>
    </recommendedName>
</protein>
<dbReference type="SUPFAM" id="SSF56112">
    <property type="entry name" value="Protein kinase-like (PK-like)"/>
    <property type="match status" value="1"/>
</dbReference>
<dbReference type="EMBL" id="JBHSGS010000018">
    <property type="protein sequence ID" value="MFC4718855.1"/>
    <property type="molecule type" value="Genomic_DNA"/>
</dbReference>
<evidence type="ECO:0000256" key="3">
    <source>
        <dbReference type="ARBA" id="ARBA00022741"/>
    </source>
</evidence>
<dbReference type="Gene3D" id="3.40.50.300">
    <property type="entry name" value="P-loop containing nucleotide triphosphate hydrolases"/>
    <property type="match status" value="1"/>
</dbReference>
<keyword evidence="4" id="KW-0418">Kinase</keyword>
<dbReference type="SMART" id="SM00220">
    <property type="entry name" value="S_TKc"/>
    <property type="match status" value="1"/>
</dbReference>
<dbReference type="Pfam" id="PF00069">
    <property type="entry name" value="Pkinase"/>
    <property type="match status" value="1"/>
</dbReference>
<dbReference type="InterPro" id="IPR008271">
    <property type="entry name" value="Ser/Thr_kinase_AS"/>
</dbReference>
<dbReference type="InterPro" id="IPR050660">
    <property type="entry name" value="NEK_Ser/Thr_kinase"/>
</dbReference>
<evidence type="ECO:0000256" key="1">
    <source>
        <dbReference type="ARBA" id="ARBA00012513"/>
    </source>
</evidence>
<dbReference type="PANTHER" id="PTHR43671">
    <property type="entry name" value="SERINE/THREONINE-PROTEIN KINASE NEK"/>
    <property type="match status" value="1"/>
</dbReference>
<dbReference type="PROSITE" id="PS50011">
    <property type="entry name" value="PROTEIN_KINASE_DOM"/>
    <property type="match status" value="1"/>
</dbReference>
<dbReference type="InterPro" id="IPR000719">
    <property type="entry name" value="Prot_kinase_dom"/>
</dbReference>
<dbReference type="Gene3D" id="3.30.200.20">
    <property type="entry name" value="Phosphorylase Kinase, domain 1"/>
    <property type="match status" value="1"/>
</dbReference>
<dbReference type="CDD" id="cd17934">
    <property type="entry name" value="DEXXQc_Upf1-like"/>
    <property type="match status" value="1"/>
</dbReference>
<evidence type="ECO:0000313" key="8">
    <source>
        <dbReference type="Proteomes" id="UP001595969"/>
    </source>
</evidence>
<comment type="caution">
    <text evidence="7">The sequence shown here is derived from an EMBL/GenBank/DDBJ whole genome shotgun (WGS) entry which is preliminary data.</text>
</comment>
<dbReference type="SUPFAM" id="SSF52540">
    <property type="entry name" value="P-loop containing nucleoside triphosphate hydrolases"/>
    <property type="match status" value="1"/>
</dbReference>
<sequence length="723" mass="84480">MKEKINKYYIDEKINNSLLSSVYIVSSENDSKSKYVLKKMNMNSLDREDKNIAIELFNREKEALTLLNNSNIIKYIDSFEYDDQYYLVTEFDKELKPLNEVIQSFSDKQKFEILLNILSGFIACHNKKIIHRDIKPSNILISNDGSKVKIIDFGISKIKDSITFKTSMTLREFKTSPFASPEQKKKLSTSEESDIYSLGILINYIFTDNILNTDDALIQDEISKSSLHNLLKPIVIKATMPAREDRYSAVDVLYDDIQKAALDIEHQNQVLKLTYSNDIPEKLYSLEKIQGTNSNFVQKFILESLKKSKVIFMGHNQSSYLIGNEVKYRIKFVESEQVIITGVWNLDNFSQKQRGTKIGAKVEVYPQNWKYIQKNDFIYLEYLKEKLENQYRIDQIKRNEKNSMSDLLTIWDDYLKRKKYESYLKTNLGRYLSMEYSENSNFLDFKLERPFEFEPKDKIQLVSKNGKELIVGEFYKYLTKDSIRIIAARSFNKENFNKKGQIGVNNYMATRLTNSYSNAMRQLLERTSVNTFLFDILNNPRVASSENKDFFVKNKFDKKILDSTVEIIENALSTKDLYLVQGPPGTGKTTLISEMISQLFSQFPEKKVLFVSPSHVAVDHALKDIRKNMKKVKSDADNYIVRLGKEEKISSENESLQMDKHSMKWAKKVKKESLENFKIEMTNLLKYKDKEIELIINYLDDDSKKNREQIDDLITDEHSEEKN</sequence>
<keyword evidence="8" id="KW-1185">Reference proteome</keyword>
<dbReference type="RefSeq" id="WP_204654133.1">
    <property type="nucleotide sequence ID" value="NZ_JAFBFD010000020.1"/>
</dbReference>
<accession>A0ABV9MTH7</accession>
<dbReference type="PROSITE" id="PS00108">
    <property type="entry name" value="PROTEIN_KINASE_ST"/>
    <property type="match status" value="1"/>
</dbReference>
<dbReference type="CDD" id="cd14014">
    <property type="entry name" value="STKc_PknB_like"/>
    <property type="match status" value="1"/>
</dbReference>
<dbReference type="EC" id="2.7.11.1" evidence="1"/>
<gene>
    <name evidence="7" type="ORF">ACFO5I_03740</name>
</gene>
<organism evidence="7 8">
    <name type="scientific">Enterococcus lemanii</name>
    <dbReference type="NCBI Taxonomy" id="1159752"/>
    <lineage>
        <taxon>Bacteria</taxon>
        <taxon>Bacillati</taxon>
        <taxon>Bacillota</taxon>
        <taxon>Bacilli</taxon>
        <taxon>Lactobacillales</taxon>
        <taxon>Enterococcaceae</taxon>
        <taxon>Enterococcus</taxon>
    </lineage>
</organism>
<keyword evidence="2" id="KW-0808">Transferase</keyword>
<name>A0ABV9MTH7_9ENTE</name>
<evidence type="ECO:0000256" key="5">
    <source>
        <dbReference type="ARBA" id="ARBA00022840"/>
    </source>
</evidence>
<feature type="domain" description="Protein kinase" evidence="6">
    <location>
        <begin position="8"/>
        <end position="262"/>
    </location>
</feature>
<dbReference type="InterPro" id="IPR041677">
    <property type="entry name" value="DNA2/NAM7_AAA_11"/>
</dbReference>
<dbReference type="Pfam" id="PF13086">
    <property type="entry name" value="AAA_11"/>
    <property type="match status" value="1"/>
</dbReference>
<evidence type="ECO:0000256" key="4">
    <source>
        <dbReference type="ARBA" id="ARBA00022777"/>
    </source>
</evidence>